<proteinExistence type="predicted"/>
<dbReference type="InterPro" id="IPR032687">
    <property type="entry name" value="AraC-type_N"/>
</dbReference>
<dbReference type="GO" id="GO:0000976">
    <property type="term" value="F:transcription cis-regulatory region binding"/>
    <property type="evidence" value="ECO:0007669"/>
    <property type="project" value="TreeGrafter"/>
</dbReference>
<dbReference type="SMART" id="SM00342">
    <property type="entry name" value="HTH_ARAC"/>
    <property type="match status" value="1"/>
</dbReference>
<dbReference type="OrthoDB" id="6194859at2"/>
<dbReference type="PANTHER" id="PTHR47894">
    <property type="entry name" value="HTH-TYPE TRANSCRIPTIONAL REGULATOR GADX"/>
    <property type="match status" value="1"/>
</dbReference>
<keyword evidence="1" id="KW-0805">Transcription regulation</keyword>
<dbReference type="RefSeq" id="WP_142903108.1">
    <property type="nucleotide sequence ID" value="NZ_ML660089.1"/>
</dbReference>
<keyword evidence="6" id="KW-1185">Reference proteome</keyword>
<comment type="caution">
    <text evidence="5">The sequence shown here is derived from an EMBL/GenBank/DDBJ whole genome shotgun (WGS) entry which is preliminary data.</text>
</comment>
<dbReference type="GO" id="GO:0003700">
    <property type="term" value="F:DNA-binding transcription factor activity"/>
    <property type="evidence" value="ECO:0007669"/>
    <property type="project" value="InterPro"/>
</dbReference>
<dbReference type="Gene3D" id="1.10.10.60">
    <property type="entry name" value="Homeodomain-like"/>
    <property type="match status" value="1"/>
</dbReference>
<accession>A0A545U3I6</accession>
<gene>
    <name evidence="5" type="ORF">FKG94_05005</name>
</gene>
<dbReference type="EMBL" id="VHSG01000006">
    <property type="protein sequence ID" value="TQV84028.1"/>
    <property type="molecule type" value="Genomic_DNA"/>
</dbReference>
<evidence type="ECO:0000256" key="3">
    <source>
        <dbReference type="ARBA" id="ARBA00023163"/>
    </source>
</evidence>
<dbReference type="PROSITE" id="PS01124">
    <property type="entry name" value="HTH_ARAC_FAMILY_2"/>
    <property type="match status" value="1"/>
</dbReference>
<evidence type="ECO:0000256" key="2">
    <source>
        <dbReference type="ARBA" id="ARBA00023125"/>
    </source>
</evidence>
<dbReference type="Pfam" id="PF12833">
    <property type="entry name" value="HTH_18"/>
    <property type="match status" value="1"/>
</dbReference>
<reference evidence="5 6" key="1">
    <citation type="submission" date="2019-06" db="EMBL/GenBank/DDBJ databases">
        <title>Whole genome sequence for Cellvibrionaceae sp. R142.</title>
        <authorList>
            <person name="Wang G."/>
        </authorList>
    </citation>
    <scope>NUCLEOTIDE SEQUENCE [LARGE SCALE GENOMIC DNA]</scope>
    <source>
        <strain evidence="5 6">R142</strain>
    </source>
</reference>
<evidence type="ECO:0000313" key="6">
    <source>
        <dbReference type="Proteomes" id="UP000319732"/>
    </source>
</evidence>
<dbReference type="InterPro" id="IPR009057">
    <property type="entry name" value="Homeodomain-like_sf"/>
</dbReference>
<name>A0A545U3I6_9GAMM</name>
<evidence type="ECO:0000256" key="1">
    <source>
        <dbReference type="ARBA" id="ARBA00023015"/>
    </source>
</evidence>
<protein>
    <submittedName>
        <fullName evidence="5">AraC family transcriptional regulator</fullName>
    </submittedName>
</protein>
<keyword evidence="3" id="KW-0804">Transcription</keyword>
<organism evidence="5 6">
    <name type="scientific">Exilibacterium tricleocarpae</name>
    <dbReference type="NCBI Taxonomy" id="2591008"/>
    <lineage>
        <taxon>Bacteria</taxon>
        <taxon>Pseudomonadati</taxon>
        <taxon>Pseudomonadota</taxon>
        <taxon>Gammaproteobacteria</taxon>
        <taxon>Cellvibrionales</taxon>
        <taxon>Cellvibrionaceae</taxon>
        <taxon>Exilibacterium</taxon>
    </lineage>
</organism>
<keyword evidence="2" id="KW-0238">DNA-binding</keyword>
<sequence length="357" mass="39413">MQLDAFLHLPQDLLQTQVPAVYVRLLAKGDPGGDKLLEGTGLDLDNLKTATHVTLNQQLQVMANYAATSGDPAWALKFGSRISLNTLGPLGIAAVSAPTLRDGIGIWDKYLSIRTAFIATESRIDGDLLHLHSVSTLPLDALEPTLMEMVMQVAQTYVETFTESPIQAAKLRFRYPKPSYGDLYGQWFHCPVAFAAGVNELIIPAQWADLASPLHDPLMWQTSLAECAALLTSREAGDTTRHTVKRLIREALDRHPGGDQYNRIPSASEVAAHLHITNRTLIRRLKRAQTSYQALRDEVVKERVDYLLTATKIPIADIGARVGYRDPANFGRVCRRWFGKSPGSVRARATSKTEPPV</sequence>
<evidence type="ECO:0000313" key="5">
    <source>
        <dbReference type="EMBL" id="TQV84028.1"/>
    </source>
</evidence>
<dbReference type="SUPFAM" id="SSF46689">
    <property type="entry name" value="Homeodomain-like"/>
    <property type="match status" value="1"/>
</dbReference>
<dbReference type="InterPro" id="IPR018060">
    <property type="entry name" value="HTH_AraC"/>
</dbReference>
<dbReference type="AlphaFoldDB" id="A0A545U3I6"/>
<dbReference type="Proteomes" id="UP000319732">
    <property type="component" value="Unassembled WGS sequence"/>
</dbReference>
<feature type="domain" description="HTH araC/xylS-type" evidence="4">
    <location>
        <begin position="242"/>
        <end position="348"/>
    </location>
</feature>
<evidence type="ECO:0000259" key="4">
    <source>
        <dbReference type="PROSITE" id="PS01124"/>
    </source>
</evidence>
<dbReference type="PANTHER" id="PTHR47894:SF1">
    <property type="entry name" value="HTH-TYPE TRANSCRIPTIONAL REGULATOR VQSM"/>
    <property type="match status" value="1"/>
</dbReference>
<dbReference type="GO" id="GO:0005829">
    <property type="term" value="C:cytosol"/>
    <property type="evidence" value="ECO:0007669"/>
    <property type="project" value="TreeGrafter"/>
</dbReference>
<dbReference type="Pfam" id="PF12625">
    <property type="entry name" value="Arabinose_bd"/>
    <property type="match status" value="1"/>
</dbReference>